<evidence type="ECO:0000313" key="4">
    <source>
        <dbReference type="Proteomes" id="UP001185015"/>
    </source>
</evidence>
<reference evidence="3 4" key="1">
    <citation type="submission" date="2023-07" db="EMBL/GenBank/DDBJ databases">
        <title>Genomic Encyclopedia of Type Strains, Phase IV (KMG-IV): sequencing the most valuable type-strain genomes for metagenomic binning, comparative biology and taxonomic classification.</title>
        <authorList>
            <person name="Goeker M."/>
        </authorList>
    </citation>
    <scope>NUCLEOTIDE SEQUENCE [LARGE SCALE GENOMIC DNA]</scope>
    <source>
        <strain evidence="3 4">DSM 17273</strain>
    </source>
</reference>
<feature type="domain" description="Glycosyltransferase 2-like" evidence="2">
    <location>
        <begin position="12"/>
        <end position="138"/>
    </location>
</feature>
<dbReference type="PANTHER" id="PTHR43685:SF2">
    <property type="entry name" value="GLYCOSYLTRANSFERASE 2-LIKE DOMAIN-CONTAINING PROTEIN"/>
    <property type="match status" value="1"/>
</dbReference>
<dbReference type="Gene3D" id="3.90.550.10">
    <property type="entry name" value="Spore Coat Polysaccharide Biosynthesis Protein SpsA, Chain A"/>
    <property type="match status" value="1"/>
</dbReference>
<keyword evidence="4" id="KW-1185">Reference proteome</keyword>
<proteinExistence type="predicted"/>
<dbReference type="InterPro" id="IPR050834">
    <property type="entry name" value="Glycosyltransf_2"/>
</dbReference>
<keyword evidence="1" id="KW-0472">Membrane</keyword>
<accession>A0AA90TZZ6</accession>
<comment type="caution">
    <text evidence="3">The sequence shown here is derived from an EMBL/GenBank/DDBJ whole genome shotgun (WGS) entry which is preliminary data.</text>
</comment>
<dbReference type="AlphaFoldDB" id="A0AA90TZZ6"/>
<protein>
    <submittedName>
        <fullName evidence="3">Glycosyltransferase involved in cell wall biosynthesis</fullName>
    </submittedName>
</protein>
<organism evidence="3 4">
    <name type="scientific">Methanococcoides alaskense</name>
    <dbReference type="NCBI Taxonomy" id="325778"/>
    <lineage>
        <taxon>Archaea</taxon>
        <taxon>Methanobacteriati</taxon>
        <taxon>Methanobacteriota</taxon>
        <taxon>Stenosarchaea group</taxon>
        <taxon>Methanomicrobia</taxon>
        <taxon>Methanosarcinales</taxon>
        <taxon>Methanosarcinaceae</taxon>
        <taxon>Methanococcoides</taxon>
    </lineage>
</organism>
<dbReference type="PANTHER" id="PTHR43685">
    <property type="entry name" value="GLYCOSYLTRANSFERASE"/>
    <property type="match status" value="1"/>
</dbReference>
<evidence type="ECO:0000313" key="3">
    <source>
        <dbReference type="EMBL" id="MDR6223031.1"/>
    </source>
</evidence>
<name>A0AA90TZZ6_9EURY</name>
<dbReference type="RefSeq" id="WP_270095980.1">
    <property type="nucleotide sequence ID" value="NZ_JAQFFK010000003.1"/>
</dbReference>
<evidence type="ECO:0000259" key="2">
    <source>
        <dbReference type="Pfam" id="PF00535"/>
    </source>
</evidence>
<dbReference type="Proteomes" id="UP001185015">
    <property type="component" value="Unassembled WGS sequence"/>
</dbReference>
<dbReference type="Pfam" id="PF00535">
    <property type="entry name" value="Glycos_transf_2"/>
    <property type="match status" value="1"/>
</dbReference>
<sequence length="297" mass="33341">MSTSNTELPSVSIIAPVYNAEKEVDKLLDSLMNLEYPQDLLEIIIVDNKSTDNTSEIIKKYPVKRLDENEIQSSYAARNKGIKYANGYLLVFIDSDCIASSKWLNEGIKLFSDGADLVGGKVEFYFSEKETAAEMYDSMTNMQVEHNIRDRKVAKTANLFVRSSLFDEIGMFPDNVTSGGDVQWTARATRAGYKLVYAPEAVVKHPTRKLKELLKKQYRVGKGKMKALNSEDRDSDKKSLLKSLFPKIADIKNLINERGNKGMNKKLLRVWCVAFLCNVATGFGILAISLSNLKKGK</sequence>
<dbReference type="EMBL" id="JAVDQI010000005">
    <property type="protein sequence ID" value="MDR6223031.1"/>
    <property type="molecule type" value="Genomic_DNA"/>
</dbReference>
<keyword evidence="1" id="KW-1133">Transmembrane helix</keyword>
<dbReference type="SUPFAM" id="SSF53448">
    <property type="entry name" value="Nucleotide-diphospho-sugar transferases"/>
    <property type="match status" value="1"/>
</dbReference>
<dbReference type="InterPro" id="IPR029044">
    <property type="entry name" value="Nucleotide-diphossugar_trans"/>
</dbReference>
<keyword evidence="1" id="KW-0812">Transmembrane</keyword>
<evidence type="ECO:0000256" key="1">
    <source>
        <dbReference type="SAM" id="Phobius"/>
    </source>
</evidence>
<gene>
    <name evidence="3" type="ORF">J2750_001493</name>
</gene>
<feature type="transmembrane region" description="Helical" evidence="1">
    <location>
        <begin position="268"/>
        <end position="290"/>
    </location>
</feature>
<dbReference type="InterPro" id="IPR001173">
    <property type="entry name" value="Glyco_trans_2-like"/>
</dbReference>